<dbReference type="InterPro" id="IPR050464">
    <property type="entry name" value="Zeta_carotene_desat/Oxidored"/>
</dbReference>
<sequence>MTRFRRAEVVGAGLAGLGVAVELAANGIEVALSEAGPRAGGRCRSYYDPQLGLTIDNGNHLVLAGNPAVARFRARVGADAPLAGPDHADFAFADLATGQRWCLRINDGPLPWWVLVPSRRVPDTRVADYLPLGRLLRGRVDQRIGDLVRPQGAVWDKMLRPILLAALNTEPADSSAGLCAAVLAETLAKGGRASAPRVAVPDLASAFIDPALAWLAGRGVEMAYGRRLRGVRCEGDHVSALEWSDGLQAIAPDEAVVLAVPAWVAADLLPDLTVPTDHRAILNAHFACPPPQGAPAMLGLLGCTSEWVFTHPDRISVTISGADRLMDHGREDLAHLIWGEVCAALEMGTQPMPPWQIVKEKRATFAATPEQDALRPPTATRWRNLFLAGDWVQTGLPATIEGALRSGDNAARQILGKPLQYRVKR</sequence>
<dbReference type="GO" id="GO:0016491">
    <property type="term" value="F:oxidoreductase activity"/>
    <property type="evidence" value="ECO:0007669"/>
    <property type="project" value="InterPro"/>
</dbReference>
<dbReference type="RefSeq" id="WP_127708652.1">
    <property type="nucleotide sequence ID" value="NZ_SACO01000005.1"/>
</dbReference>
<protein>
    <recommendedName>
        <fullName evidence="1">Amine oxidase domain-containing protein</fullName>
    </recommendedName>
</protein>
<dbReference type="PANTHER" id="PTHR42923:SF47">
    <property type="entry name" value="BLR3003 PROTEIN"/>
    <property type="match status" value="1"/>
</dbReference>
<dbReference type="InterPro" id="IPR036188">
    <property type="entry name" value="FAD/NAD-bd_sf"/>
</dbReference>
<comment type="caution">
    <text evidence="2">The sequence shown here is derived from an EMBL/GenBank/DDBJ whole genome shotgun (WGS) entry which is preliminary data.</text>
</comment>
<dbReference type="PANTHER" id="PTHR42923">
    <property type="entry name" value="PROTOPORPHYRINOGEN OXIDASE"/>
    <property type="match status" value="1"/>
</dbReference>
<evidence type="ECO:0000313" key="2">
    <source>
        <dbReference type="EMBL" id="RVU05456.1"/>
    </source>
</evidence>
<dbReference type="SUPFAM" id="SSF51905">
    <property type="entry name" value="FAD/NAD(P)-binding domain"/>
    <property type="match status" value="1"/>
</dbReference>
<dbReference type="Proteomes" id="UP000282837">
    <property type="component" value="Unassembled WGS sequence"/>
</dbReference>
<dbReference type="Gene3D" id="3.50.50.60">
    <property type="entry name" value="FAD/NAD(P)-binding domain"/>
    <property type="match status" value="1"/>
</dbReference>
<gene>
    <name evidence="2" type="ORF">EOE18_09155</name>
</gene>
<dbReference type="Pfam" id="PF01593">
    <property type="entry name" value="Amino_oxidase"/>
    <property type="match status" value="1"/>
</dbReference>
<evidence type="ECO:0000313" key="3">
    <source>
        <dbReference type="Proteomes" id="UP000282837"/>
    </source>
</evidence>
<dbReference type="Gene3D" id="1.10.3110.10">
    <property type="entry name" value="protoporphyrinogen ix oxidase, domain 3"/>
    <property type="match status" value="1"/>
</dbReference>
<dbReference type="OrthoDB" id="7849608at2"/>
<dbReference type="Gene3D" id="3.90.660.20">
    <property type="entry name" value="Protoporphyrinogen oxidase, mitochondrial, domain 2"/>
    <property type="match status" value="1"/>
</dbReference>
<accession>A0A3S2VTL8</accession>
<feature type="domain" description="Amine oxidase" evidence="1">
    <location>
        <begin position="14"/>
        <end position="415"/>
    </location>
</feature>
<dbReference type="NCBIfam" id="TIGR03467">
    <property type="entry name" value="HpnE"/>
    <property type="match status" value="1"/>
</dbReference>
<name>A0A3S2VTL8_9SPHN</name>
<evidence type="ECO:0000259" key="1">
    <source>
        <dbReference type="Pfam" id="PF01593"/>
    </source>
</evidence>
<dbReference type="AlphaFoldDB" id="A0A3S2VTL8"/>
<organism evidence="2 3">
    <name type="scientific">Novosphingobium umbonatum</name>
    <dbReference type="NCBI Taxonomy" id="1908524"/>
    <lineage>
        <taxon>Bacteria</taxon>
        <taxon>Pseudomonadati</taxon>
        <taxon>Pseudomonadota</taxon>
        <taxon>Alphaproteobacteria</taxon>
        <taxon>Sphingomonadales</taxon>
        <taxon>Sphingomonadaceae</taxon>
        <taxon>Novosphingobium</taxon>
    </lineage>
</organism>
<keyword evidence="3" id="KW-1185">Reference proteome</keyword>
<proteinExistence type="predicted"/>
<dbReference type="EMBL" id="SACO01000005">
    <property type="protein sequence ID" value="RVU05456.1"/>
    <property type="molecule type" value="Genomic_DNA"/>
</dbReference>
<dbReference type="InterPro" id="IPR002937">
    <property type="entry name" value="Amino_oxidase"/>
</dbReference>
<reference evidence="2 3" key="1">
    <citation type="submission" date="2019-01" db="EMBL/GenBank/DDBJ databases">
        <authorList>
            <person name="Chen W.-M."/>
        </authorList>
    </citation>
    <scope>NUCLEOTIDE SEQUENCE [LARGE SCALE GENOMIC DNA]</scope>
    <source>
        <strain evidence="2 3">FSY-9</strain>
    </source>
</reference>
<dbReference type="InterPro" id="IPR017830">
    <property type="entry name" value="SQase_HpnE"/>
</dbReference>